<dbReference type="Pfam" id="PF04324">
    <property type="entry name" value="Fer2_BFD"/>
    <property type="match status" value="1"/>
</dbReference>
<reference evidence="3" key="1">
    <citation type="submission" date="2017-12" db="EMBL/GenBank/DDBJ databases">
        <title>Draft genome sequence of Telmatospirillum siberiense 26-4b1T, an acidotolerant peatland alphaproteobacterium potentially involved in sulfur cycling.</title>
        <authorList>
            <person name="Hausmann B."/>
            <person name="Pjevac P."/>
            <person name="Schreck K."/>
            <person name="Herbold C.W."/>
            <person name="Daims H."/>
            <person name="Wagner M."/>
            <person name="Pester M."/>
            <person name="Loy A."/>
        </authorList>
    </citation>
    <scope>NUCLEOTIDE SEQUENCE [LARGE SCALE GENOMIC DNA]</scope>
    <source>
        <strain evidence="3">26-4b1</strain>
    </source>
</reference>
<dbReference type="Proteomes" id="UP000233293">
    <property type="component" value="Unassembled WGS sequence"/>
</dbReference>
<proteinExistence type="predicted"/>
<evidence type="ECO:0000259" key="1">
    <source>
        <dbReference type="Pfam" id="PF04324"/>
    </source>
</evidence>
<dbReference type="Gene3D" id="1.10.10.1100">
    <property type="entry name" value="BFD-like [2Fe-2S]-binding domain"/>
    <property type="match status" value="1"/>
</dbReference>
<dbReference type="InterPro" id="IPR041854">
    <property type="entry name" value="BFD-like_2Fe2S-bd_dom_sf"/>
</dbReference>
<accession>A0A2N3PZU8</accession>
<dbReference type="InterPro" id="IPR007419">
    <property type="entry name" value="BFD-like_2Fe2S-bd_dom"/>
</dbReference>
<protein>
    <submittedName>
        <fullName evidence="2">(2Fe-2S)-binding protein</fullName>
    </submittedName>
</protein>
<sequence length="76" mass="8272">MYICVCNALTESDIRSAETAGAATHGEVFRHFGVRPQCGRCFSSMRGMMGCSGACGERRHADDAVAVTRMTRRDGR</sequence>
<evidence type="ECO:0000313" key="3">
    <source>
        <dbReference type="Proteomes" id="UP000233293"/>
    </source>
</evidence>
<organism evidence="2 3">
    <name type="scientific">Telmatospirillum siberiense</name>
    <dbReference type="NCBI Taxonomy" id="382514"/>
    <lineage>
        <taxon>Bacteria</taxon>
        <taxon>Pseudomonadati</taxon>
        <taxon>Pseudomonadota</taxon>
        <taxon>Alphaproteobacteria</taxon>
        <taxon>Rhodospirillales</taxon>
        <taxon>Rhodospirillaceae</taxon>
        <taxon>Telmatospirillum</taxon>
    </lineage>
</organism>
<evidence type="ECO:0000313" key="2">
    <source>
        <dbReference type="EMBL" id="PKU25930.1"/>
    </source>
</evidence>
<comment type="caution">
    <text evidence="2">The sequence shown here is derived from an EMBL/GenBank/DDBJ whole genome shotgun (WGS) entry which is preliminary data.</text>
</comment>
<name>A0A2N3PZU8_9PROT</name>
<gene>
    <name evidence="2" type="ORF">CWS72_04010</name>
</gene>
<dbReference type="AlphaFoldDB" id="A0A2N3PZU8"/>
<keyword evidence="3" id="KW-1185">Reference proteome</keyword>
<feature type="domain" description="BFD-like [2Fe-2S]-binding" evidence="1">
    <location>
        <begin position="2"/>
        <end position="46"/>
    </location>
</feature>
<dbReference type="OrthoDB" id="7428628at2"/>
<dbReference type="EMBL" id="PIUM01000003">
    <property type="protein sequence ID" value="PKU25930.1"/>
    <property type="molecule type" value="Genomic_DNA"/>
</dbReference>